<dbReference type="GO" id="GO:0016628">
    <property type="term" value="F:oxidoreductase activity, acting on the CH-CH group of donors, NAD or NADP as acceptor"/>
    <property type="evidence" value="ECO:0007669"/>
    <property type="project" value="InterPro"/>
</dbReference>
<dbReference type="Gene3D" id="3.90.180.10">
    <property type="entry name" value="Medium-chain alcohol dehydrogenases, catalytic domain"/>
    <property type="match status" value="1"/>
</dbReference>
<dbReference type="eggNOG" id="KOG1196">
    <property type="taxonomic scope" value="Eukaryota"/>
</dbReference>
<evidence type="ECO:0000256" key="1">
    <source>
        <dbReference type="ARBA" id="ARBA00023002"/>
    </source>
</evidence>
<dbReference type="InterPro" id="IPR041694">
    <property type="entry name" value="ADH_N_2"/>
</dbReference>
<dbReference type="Pfam" id="PF00107">
    <property type="entry name" value="ADH_zinc_N"/>
    <property type="match status" value="1"/>
</dbReference>
<dbReference type="SUPFAM" id="SSF51735">
    <property type="entry name" value="NAD(P)-binding Rossmann-fold domains"/>
    <property type="match status" value="1"/>
</dbReference>
<keyword evidence="1" id="KW-0560">Oxidoreductase</keyword>
<dbReference type="FunFam" id="3.40.50.720:FF:000121">
    <property type="entry name" value="Prostaglandin reductase 2"/>
    <property type="match status" value="1"/>
</dbReference>
<dbReference type="FunCoup" id="S8DLP2">
    <property type="interactions" value="71"/>
</dbReference>
<protein>
    <recommendedName>
        <fullName evidence="2">Enoyl reductase (ER) domain-containing protein</fullName>
    </recommendedName>
</protein>
<dbReference type="PANTHER" id="PTHR43205:SF7">
    <property type="entry name" value="PROSTAGLANDIN REDUCTASE 1"/>
    <property type="match status" value="1"/>
</dbReference>
<dbReference type="InterPro" id="IPR011032">
    <property type="entry name" value="GroES-like_sf"/>
</dbReference>
<dbReference type="CDD" id="cd05288">
    <property type="entry name" value="PGDH"/>
    <property type="match status" value="1"/>
</dbReference>
<dbReference type="SUPFAM" id="SSF50129">
    <property type="entry name" value="GroES-like"/>
    <property type="match status" value="1"/>
</dbReference>
<feature type="domain" description="Enoyl reductase (ER)" evidence="2">
    <location>
        <begin position="27"/>
        <end position="344"/>
    </location>
</feature>
<dbReference type="InterPro" id="IPR045010">
    <property type="entry name" value="MDR_fam"/>
</dbReference>
<dbReference type="Pfam" id="PF16884">
    <property type="entry name" value="ADH_N_2"/>
    <property type="match status" value="1"/>
</dbReference>
<dbReference type="AlphaFoldDB" id="S8DLP2"/>
<evidence type="ECO:0000313" key="4">
    <source>
        <dbReference type="Proteomes" id="UP000015241"/>
    </source>
</evidence>
<dbReference type="EMBL" id="KE504233">
    <property type="protein sequence ID" value="EPS94416.1"/>
    <property type="molecule type" value="Genomic_DNA"/>
</dbReference>
<dbReference type="Proteomes" id="UP000015241">
    <property type="component" value="Unassembled WGS sequence"/>
</dbReference>
<dbReference type="OrthoDB" id="809632at2759"/>
<dbReference type="Gene3D" id="3.40.50.720">
    <property type="entry name" value="NAD(P)-binding Rossmann-like Domain"/>
    <property type="match status" value="1"/>
</dbReference>
<dbReference type="InterPro" id="IPR020843">
    <property type="entry name" value="ER"/>
</dbReference>
<name>S8DLP2_FOMSC</name>
<dbReference type="InterPro" id="IPR013149">
    <property type="entry name" value="ADH-like_C"/>
</dbReference>
<dbReference type="InParanoid" id="S8DLP2"/>
<organism evidence="3 4">
    <name type="scientific">Fomitopsis schrenkii</name>
    <name type="common">Brown rot fungus</name>
    <dbReference type="NCBI Taxonomy" id="2126942"/>
    <lineage>
        <taxon>Eukaryota</taxon>
        <taxon>Fungi</taxon>
        <taxon>Dikarya</taxon>
        <taxon>Basidiomycota</taxon>
        <taxon>Agaricomycotina</taxon>
        <taxon>Agaricomycetes</taxon>
        <taxon>Polyporales</taxon>
        <taxon>Fomitopsis</taxon>
    </lineage>
</organism>
<reference evidence="3 4" key="1">
    <citation type="journal article" date="2012" name="Science">
        <title>The Paleozoic origin of enzymatic lignin decomposition reconstructed from 31 fungal genomes.</title>
        <authorList>
            <person name="Floudas D."/>
            <person name="Binder M."/>
            <person name="Riley R."/>
            <person name="Barry K."/>
            <person name="Blanchette R.A."/>
            <person name="Henrissat B."/>
            <person name="Martinez A.T."/>
            <person name="Otillar R."/>
            <person name="Spatafora J.W."/>
            <person name="Yadav J.S."/>
            <person name="Aerts A."/>
            <person name="Benoit I."/>
            <person name="Boyd A."/>
            <person name="Carlson A."/>
            <person name="Copeland A."/>
            <person name="Coutinho P.M."/>
            <person name="de Vries R.P."/>
            <person name="Ferreira P."/>
            <person name="Findley K."/>
            <person name="Foster B."/>
            <person name="Gaskell J."/>
            <person name="Glotzer D."/>
            <person name="Gorecki P."/>
            <person name="Heitman J."/>
            <person name="Hesse C."/>
            <person name="Hori C."/>
            <person name="Igarashi K."/>
            <person name="Jurgens J.A."/>
            <person name="Kallen N."/>
            <person name="Kersten P."/>
            <person name="Kohler A."/>
            <person name="Kuees U."/>
            <person name="Kumar T.K.A."/>
            <person name="Kuo A."/>
            <person name="LaButti K."/>
            <person name="Larrondo L.F."/>
            <person name="Lindquist E."/>
            <person name="Ling A."/>
            <person name="Lombard V."/>
            <person name="Lucas S."/>
            <person name="Lundell T."/>
            <person name="Martin R."/>
            <person name="McLaughlin D.J."/>
            <person name="Morgenstern I."/>
            <person name="Morin E."/>
            <person name="Murat C."/>
            <person name="Nagy L.G."/>
            <person name="Nolan M."/>
            <person name="Ohm R.A."/>
            <person name="Patyshakuliyeva A."/>
            <person name="Rokas A."/>
            <person name="Ruiz-Duenas F.J."/>
            <person name="Sabat G."/>
            <person name="Salamov A."/>
            <person name="Samejima M."/>
            <person name="Schmutz J."/>
            <person name="Slot J.C."/>
            <person name="St John F."/>
            <person name="Stenlid J."/>
            <person name="Sun H."/>
            <person name="Sun S."/>
            <person name="Syed K."/>
            <person name="Tsang A."/>
            <person name="Wiebenga A."/>
            <person name="Young D."/>
            <person name="Pisabarro A."/>
            <person name="Eastwood D.C."/>
            <person name="Martin F."/>
            <person name="Cullen D."/>
            <person name="Grigoriev I.V."/>
            <person name="Hibbett D.S."/>
        </authorList>
    </citation>
    <scope>NUCLEOTIDE SEQUENCE</scope>
    <source>
        <strain evidence="4">FP-58527</strain>
    </source>
</reference>
<keyword evidence="4" id="KW-1185">Reference proteome</keyword>
<dbReference type="InterPro" id="IPR036291">
    <property type="entry name" value="NAD(P)-bd_dom_sf"/>
</dbReference>
<gene>
    <name evidence="3" type="ORF">FOMPIDRAFT_1134389</name>
</gene>
<evidence type="ECO:0000259" key="2">
    <source>
        <dbReference type="SMART" id="SM00829"/>
    </source>
</evidence>
<dbReference type="HOGENOM" id="CLU_026673_29_1_1"/>
<dbReference type="SMART" id="SM00829">
    <property type="entry name" value="PKS_ER"/>
    <property type="match status" value="1"/>
</dbReference>
<accession>S8DLP2</accession>
<proteinExistence type="predicted"/>
<dbReference type="PANTHER" id="PTHR43205">
    <property type="entry name" value="PROSTAGLANDIN REDUCTASE"/>
    <property type="match status" value="1"/>
</dbReference>
<evidence type="ECO:0000313" key="3">
    <source>
        <dbReference type="EMBL" id="EPS94416.1"/>
    </source>
</evidence>
<sequence length="350" mass="38333">MPPVRNARILFNDIPAANTYPEPGKTTICDDSQTIDIETTPLDGGFLVKTVALSIDPYMRGRMRDPSVKDHFPPFTLGAPLANFAVGLVIRSEHPAAKTGDYVYAFLPFQEYTIVHDLSEIRSDVFRVLEKQKGLPWSAYVGVCGMAGATAHHGWLEFADPKPGETVFVTAASGAVGGAVVQIAKAKGLKVIASVGSEEKVAYVRSLGADVVFNYKTEDTNAVLEREGGIDIFWDNVGGKTLEAALESAHRYARFIECGMMSEYNSEPYSPKNLSQIIYQQLRVCGFVVGSLYNKYRERFYQEMPAKIASGEMKYLEDRSYGLESVGDAILAVQKGTNFGKKVVIVAEDA</sequence>